<evidence type="ECO:0000256" key="4">
    <source>
        <dbReference type="ARBA" id="ARBA00016512"/>
    </source>
</evidence>
<evidence type="ECO:0000256" key="2">
    <source>
        <dbReference type="ARBA" id="ARBA00010980"/>
    </source>
</evidence>
<dbReference type="PROSITE" id="PS00018">
    <property type="entry name" value="EF_HAND_1"/>
    <property type="match status" value="1"/>
</dbReference>
<keyword evidence="8" id="KW-0119">Carbohydrate metabolism</keyword>
<dbReference type="GO" id="GO:0046872">
    <property type="term" value="F:metal ion binding"/>
    <property type="evidence" value="ECO:0007669"/>
    <property type="project" value="UniProtKB-KW"/>
</dbReference>
<protein>
    <recommendedName>
        <fullName evidence="4">Probable pectate lyase C</fullName>
        <ecNumber evidence="3">4.2.2.2</ecNumber>
    </recommendedName>
</protein>
<dbReference type="EMBL" id="WTUZ01000016">
    <property type="protein sequence ID" value="MZQ83153.1"/>
    <property type="molecule type" value="Genomic_DNA"/>
</dbReference>
<name>A0A6L8UY53_9BACL</name>
<feature type="signal peptide" evidence="12">
    <location>
        <begin position="1"/>
        <end position="24"/>
    </location>
</feature>
<dbReference type="PANTHER" id="PTHR42970">
    <property type="entry name" value="PECTATE LYASE C-RELATED"/>
    <property type="match status" value="1"/>
</dbReference>
<dbReference type="AlphaFoldDB" id="A0A6L8UY53"/>
<dbReference type="GO" id="GO:0071555">
    <property type="term" value="P:cell wall organization"/>
    <property type="evidence" value="ECO:0007669"/>
    <property type="project" value="UniProtKB-KW"/>
</dbReference>
<dbReference type="InterPro" id="IPR011050">
    <property type="entry name" value="Pectin_lyase_fold/virulence"/>
</dbReference>
<evidence type="ECO:0000256" key="1">
    <source>
        <dbReference type="ARBA" id="ARBA00000695"/>
    </source>
</evidence>
<evidence type="ECO:0000313" key="14">
    <source>
        <dbReference type="Proteomes" id="UP000481087"/>
    </source>
</evidence>
<comment type="function">
    <text evidence="11">Pectinolytic enzyme consist of four classes of enzymes: pectin lyase, polygalacturonase, pectin methylesterase and rhamnogalacturonase. Among pectinolytic enzymes, pectin lyase is the most important in depolymerization of pectin, since it cleaves internal glycosidic bonds of highly methylated pectins. Favors pectate, the anion, over pectin, the methyl ester.</text>
</comment>
<dbReference type="InterPro" id="IPR018247">
    <property type="entry name" value="EF_Hand_1_Ca_BS"/>
</dbReference>
<dbReference type="PANTHER" id="PTHR42970:SF1">
    <property type="entry name" value="PECTATE LYASE C-RELATED"/>
    <property type="match status" value="1"/>
</dbReference>
<comment type="similarity">
    <text evidence="2">Belongs to the polysaccharide lyase 1 family.</text>
</comment>
<evidence type="ECO:0000256" key="11">
    <source>
        <dbReference type="ARBA" id="ARBA00025679"/>
    </source>
</evidence>
<keyword evidence="9" id="KW-0961">Cell wall biogenesis/degradation</keyword>
<comment type="catalytic activity">
    <reaction evidence="1">
        <text>Eliminative cleavage of (1-&gt;4)-alpha-D-galacturonan to give oligosaccharides with 4-deoxy-alpha-D-galact-4-enuronosyl groups at their non-reducing ends.</text>
        <dbReference type="EC" id="4.2.2.2"/>
    </reaction>
</comment>
<keyword evidence="6" id="KW-0325">Glycoprotein</keyword>
<keyword evidence="5" id="KW-0479">Metal-binding</keyword>
<evidence type="ECO:0000256" key="6">
    <source>
        <dbReference type="ARBA" id="ARBA00023180"/>
    </source>
</evidence>
<keyword evidence="7" id="KW-0456">Lyase</keyword>
<dbReference type="InterPro" id="IPR013783">
    <property type="entry name" value="Ig-like_fold"/>
</dbReference>
<feature type="chain" id="PRO_5026873561" description="Probable pectate lyase C" evidence="12">
    <location>
        <begin position="25"/>
        <end position="877"/>
    </location>
</feature>
<evidence type="ECO:0000256" key="12">
    <source>
        <dbReference type="SAM" id="SignalP"/>
    </source>
</evidence>
<dbReference type="Pfam" id="PF17957">
    <property type="entry name" value="Big_7"/>
    <property type="match status" value="1"/>
</dbReference>
<dbReference type="RefSeq" id="WP_161407320.1">
    <property type="nucleotide sequence ID" value="NZ_WTUZ01000016.1"/>
</dbReference>
<organism evidence="13 14">
    <name type="scientific">Paenibacillus silvestris</name>
    <dbReference type="NCBI Taxonomy" id="2606219"/>
    <lineage>
        <taxon>Bacteria</taxon>
        <taxon>Bacillati</taxon>
        <taxon>Bacillota</taxon>
        <taxon>Bacilli</taxon>
        <taxon>Bacillales</taxon>
        <taxon>Paenibacillaceae</taxon>
        <taxon>Paenibacillus</taxon>
    </lineage>
</organism>
<keyword evidence="10" id="KW-0624">Polysaccharide degradation</keyword>
<keyword evidence="14" id="KW-1185">Reference proteome</keyword>
<dbReference type="Gene3D" id="2.160.20.10">
    <property type="entry name" value="Single-stranded right-handed beta-helix, Pectin lyase-like"/>
    <property type="match status" value="1"/>
</dbReference>
<evidence type="ECO:0000256" key="7">
    <source>
        <dbReference type="ARBA" id="ARBA00023239"/>
    </source>
</evidence>
<dbReference type="SUPFAM" id="SSF51126">
    <property type="entry name" value="Pectin lyase-like"/>
    <property type="match status" value="1"/>
</dbReference>
<evidence type="ECO:0000313" key="13">
    <source>
        <dbReference type="EMBL" id="MZQ83153.1"/>
    </source>
</evidence>
<gene>
    <name evidence="13" type="ORF">GQF01_13645</name>
</gene>
<accession>A0A6L8UY53</accession>
<dbReference type="GO" id="GO:0030570">
    <property type="term" value="F:pectate lyase activity"/>
    <property type="evidence" value="ECO:0007669"/>
    <property type="project" value="UniProtKB-EC"/>
</dbReference>
<comment type="caution">
    <text evidence="13">The sequence shown here is derived from an EMBL/GenBank/DDBJ whole genome shotgun (WGS) entry which is preliminary data.</text>
</comment>
<dbReference type="EC" id="4.2.2.2" evidence="3"/>
<reference evidence="13 14" key="1">
    <citation type="submission" date="2019-12" db="EMBL/GenBank/DDBJ databases">
        <title>Paenibacillus sp. nov. sp. isolated from soil.</title>
        <authorList>
            <person name="Kim J."/>
            <person name="Jeong S.E."/>
            <person name="Jung H.S."/>
            <person name="Jeon C.O."/>
        </authorList>
    </citation>
    <scope>NUCLEOTIDE SEQUENCE [LARGE SCALE GENOMIC DNA]</scope>
    <source>
        <strain evidence="13 14">5J-6</strain>
    </source>
</reference>
<dbReference type="Gene3D" id="2.60.120.200">
    <property type="match status" value="1"/>
</dbReference>
<proteinExistence type="inferred from homology"/>
<evidence type="ECO:0000256" key="3">
    <source>
        <dbReference type="ARBA" id="ARBA00012272"/>
    </source>
</evidence>
<evidence type="ECO:0000256" key="8">
    <source>
        <dbReference type="ARBA" id="ARBA00023277"/>
    </source>
</evidence>
<dbReference type="GO" id="GO:0000272">
    <property type="term" value="P:polysaccharide catabolic process"/>
    <property type="evidence" value="ECO:0007669"/>
    <property type="project" value="UniProtKB-KW"/>
</dbReference>
<dbReference type="InterPro" id="IPR052063">
    <property type="entry name" value="Polysaccharide_Lyase_1"/>
</dbReference>
<sequence length="877" mass="93988">MKKIIAILSFLFIVASLVPSLAAAAEPITAFPGAEGAAMYITGGRGGDVYEVTSLEDYTSSETAIPGTLRYGLAKVANSNAKSTVIVFRVSGTIHLKEKIKTNVFNLTIAGQTAPGDGIAIGNYSVSLGGSNIIIRYLRFRGGFAELDDTFSPNAPKMMIDHCSFSWSTDEVLSSKDKSSITVQWSIISDSLNMSIHDKGAHGYGGIWGGTNVSYHHNLIANNNSRNPRLDRDFRLEKDAPLLFDLRNNVLYNWGANSGYGGENATGVNVVNNYYKAGPATFDDVRSRVFNPWSEQPGNYYIEGNYVDGYPGISANNWAGGVQPEYGLGTVNRLQSQVPITYKQADGTTVDTSVTTDSATDAYGKVLEHAGAILPKRDSLDARIVSDVRNGLGKFANTPDGDGGFPALTETTLSADYDTDHDGIPNSWETANGLDVNSAADGKADSGDGYTYLEQYLNSLLGNGSHNPAIAITSPSANAMLQANHDIVIDATASDNDDDGAISKVEFSFYDTKAMKLIPLGTVTSAPYTYIWTNAPEGTHYLYAKATDSSGTQTLSSMVVIHVNDASGTGTWTSADIGTVTLPGASSVSETGSSSFIVKGTGEIGATDDGIQSSDAFQYTYRDIAGDMELSSTINFQNPSEYDNGVKSGLMIRQDLTADSPFAMITVMKEEYYGSRIHFMSRSARGELVESTAKSNVTLPALLKISRYGNEVKGLISIDGGANWEVVGSVALDLPSHAYMGMAVDATKSTNNFNYYNSSMFENTKLRTDNITGAVFSTGNLLMNENDGDPSVSVQFSNRSELDKNGVLVLALYDADENIVNYSYSSDLVEGQGIRALTANFQLPLHAAGYKLKAFVWDTLASKQVISNVAELPLVQR</sequence>
<evidence type="ECO:0000256" key="10">
    <source>
        <dbReference type="ARBA" id="ARBA00023326"/>
    </source>
</evidence>
<keyword evidence="12" id="KW-0732">Signal</keyword>
<dbReference type="Gene3D" id="2.60.40.10">
    <property type="entry name" value="Immunoglobulins"/>
    <property type="match status" value="1"/>
</dbReference>
<evidence type="ECO:0000256" key="9">
    <source>
        <dbReference type="ARBA" id="ARBA00023316"/>
    </source>
</evidence>
<dbReference type="Proteomes" id="UP000481087">
    <property type="component" value="Unassembled WGS sequence"/>
</dbReference>
<evidence type="ECO:0000256" key="5">
    <source>
        <dbReference type="ARBA" id="ARBA00022723"/>
    </source>
</evidence>
<dbReference type="InterPro" id="IPR012334">
    <property type="entry name" value="Pectin_lyas_fold"/>
</dbReference>